<evidence type="ECO:0000256" key="2">
    <source>
        <dbReference type="ARBA" id="ARBA00023015"/>
    </source>
</evidence>
<evidence type="ECO:0000256" key="4">
    <source>
        <dbReference type="ARBA" id="ARBA00023163"/>
    </source>
</evidence>
<dbReference type="Pfam" id="PF03466">
    <property type="entry name" value="LysR_substrate"/>
    <property type="match status" value="1"/>
</dbReference>
<gene>
    <name evidence="6" type="ORF">H9849_01365</name>
</gene>
<reference evidence="6" key="1">
    <citation type="journal article" date="2021" name="PeerJ">
        <title>Extensive microbial diversity within the chicken gut microbiome revealed by metagenomics and culture.</title>
        <authorList>
            <person name="Gilroy R."/>
            <person name="Ravi A."/>
            <person name="Getino M."/>
            <person name="Pursley I."/>
            <person name="Horton D.L."/>
            <person name="Alikhan N.F."/>
            <person name="Baker D."/>
            <person name="Gharbi K."/>
            <person name="Hall N."/>
            <person name="Watson M."/>
            <person name="Adriaenssens E.M."/>
            <person name="Foster-Nyarko E."/>
            <person name="Jarju S."/>
            <person name="Secka A."/>
            <person name="Antonio M."/>
            <person name="Oren A."/>
            <person name="Chaudhuri R.R."/>
            <person name="La Ragione R."/>
            <person name="Hildebrand F."/>
            <person name="Pallen M.J."/>
        </authorList>
    </citation>
    <scope>NUCLEOTIDE SEQUENCE</scope>
    <source>
        <strain evidence="6">ChiSxjej3B15-1167</strain>
    </source>
</reference>
<feature type="domain" description="HTH lysR-type" evidence="5">
    <location>
        <begin position="1"/>
        <end position="58"/>
    </location>
</feature>
<dbReference type="PROSITE" id="PS50931">
    <property type="entry name" value="HTH_LYSR"/>
    <property type="match status" value="1"/>
</dbReference>
<dbReference type="InterPro" id="IPR000847">
    <property type="entry name" value="LysR_HTH_N"/>
</dbReference>
<dbReference type="InterPro" id="IPR005119">
    <property type="entry name" value="LysR_subst-bd"/>
</dbReference>
<dbReference type="PRINTS" id="PR00039">
    <property type="entry name" value="HTHLYSR"/>
</dbReference>
<evidence type="ECO:0000256" key="3">
    <source>
        <dbReference type="ARBA" id="ARBA00023125"/>
    </source>
</evidence>
<dbReference type="Pfam" id="PF00126">
    <property type="entry name" value="HTH_1"/>
    <property type="match status" value="1"/>
</dbReference>
<dbReference type="SUPFAM" id="SSF46785">
    <property type="entry name" value="Winged helix' DNA-binding domain"/>
    <property type="match status" value="1"/>
</dbReference>
<dbReference type="EMBL" id="DXEQ01000032">
    <property type="protein sequence ID" value="HIX71648.1"/>
    <property type="molecule type" value="Genomic_DNA"/>
</dbReference>
<dbReference type="Proteomes" id="UP000886805">
    <property type="component" value="Unassembled WGS sequence"/>
</dbReference>
<dbReference type="InterPro" id="IPR036388">
    <property type="entry name" value="WH-like_DNA-bd_sf"/>
</dbReference>
<evidence type="ECO:0000256" key="1">
    <source>
        <dbReference type="ARBA" id="ARBA00009437"/>
    </source>
</evidence>
<dbReference type="Gene3D" id="1.10.10.10">
    <property type="entry name" value="Winged helix-like DNA-binding domain superfamily/Winged helix DNA-binding domain"/>
    <property type="match status" value="1"/>
</dbReference>
<name>A0A9D1X2B1_9FIRM</name>
<dbReference type="InterPro" id="IPR036390">
    <property type="entry name" value="WH_DNA-bd_sf"/>
</dbReference>
<dbReference type="Gene3D" id="3.40.190.290">
    <property type="match status" value="1"/>
</dbReference>
<dbReference type="PANTHER" id="PTHR30346">
    <property type="entry name" value="TRANSCRIPTIONAL DUAL REGULATOR HCAR-RELATED"/>
    <property type="match status" value="1"/>
</dbReference>
<organism evidence="6 7">
    <name type="scientific">Candidatus Anaerobutyricum stercoripullorum</name>
    <dbReference type="NCBI Taxonomy" id="2838456"/>
    <lineage>
        <taxon>Bacteria</taxon>
        <taxon>Bacillati</taxon>
        <taxon>Bacillota</taxon>
        <taxon>Clostridia</taxon>
        <taxon>Lachnospirales</taxon>
        <taxon>Lachnospiraceae</taxon>
        <taxon>Anaerobutyricum</taxon>
    </lineage>
</organism>
<evidence type="ECO:0000259" key="5">
    <source>
        <dbReference type="PROSITE" id="PS50931"/>
    </source>
</evidence>
<dbReference type="PANTHER" id="PTHR30346:SF0">
    <property type="entry name" value="HCA OPERON TRANSCRIPTIONAL ACTIVATOR HCAR"/>
    <property type="match status" value="1"/>
</dbReference>
<keyword evidence="4" id="KW-0804">Transcription</keyword>
<sequence length="299" mass="34319">MELRQIQYFIQLYQDQNITRASKNLYISQQGLSKSVSRLEEELGFSLFDRHTSGVVPTREADALFVHFNKIANSYQELQLAIDALRQNRVLKIAAYHGFALSCCQDLLSSYRAFYPQAAIRYQEYENPALPEQLLCRQADLAFMRGPIPETLHSLHILCREPVHLIVDKRHPLAEKDSIHLQDLRQQKLLLLSGMEDFNNILLRQLAREGVSCPVQGTADINAFLPILHGSPLAGFGSRRMYQYHHFPDIVFLPLAPEEYEAHPELVMETHLVTPAGMTEDEAAQQFIDYIKQKLRSDD</sequence>
<dbReference type="GO" id="GO:0003677">
    <property type="term" value="F:DNA binding"/>
    <property type="evidence" value="ECO:0007669"/>
    <property type="project" value="UniProtKB-KW"/>
</dbReference>
<dbReference type="GO" id="GO:0032993">
    <property type="term" value="C:protein-DNA complex"/>
    <property type="evidence" value="ECO:0007669"/>
    <property type="project" value="TreeGrafter"/>
</dbReference>
<comment type="similarity">
    <text evidence="1">Belongs to the LysR transcriptional regulatory family.</text>
</comment>
<dbReference type="AlphaFoldDB" id="A0A9D1X2B1"/>
<dbReference type="SUPFAM" id="SSF53850">
    <property type="entry name" value="Periplasmic binding protein-like II"/>
    <property type="match status" value="1"/>
</dbReference>
<keyword evidence="3" id="KW-0238">DNA-binding</keyword>
<proteinExistence type="inferred from homology"/>
<protein>
    <submittedName>
        <fullName evidence="6">LysR family transcriptional regulator</fullName>
    </submittedName>
</protein>
<reference evidence="6" key="2">
    <citation type="submission" date="2021-04" db="EMBL/GenBank/DDBJ databases">
        <authorList>
            <person name="Gilroy R."/>
        </authorList>
    </citation>
    <scope>NUCLEOTIDE SEQUENCE</scope>
    <source>
        <strain evidence="6">ChiSxjej3B15-1167</strain>
    </source>
</reference>
<evidence type="ECO:0000313" key="7">
    <source>
        <dbReference type="Proteomes" id="UP000886805"/>
    </source>
</evidence>
<dbReference type="CDD" id="cd05466">
    <property type="entry name" value="PBP2_LTTR_substrate"/>
    <property type="match status" value="1"/>
</dbReference>
<dbReference type="GO" id="GO:0003700">
    <property type="term" value="F:DNA-binding transcription factor activity"/>
    <property type="evidence" value="ECO:0007669"/>
    <property type="project" value="InterPro"/>
</dbReference>
<accession>A0A9D1X2B1</accession>
<evidence type="ECO:0000313" key="6">
    <source>
        <dbReference type="EMBL" id="HIX71648.1"/>
    </source>
</evidence>
<keyword evidence="2" id="KW-0805">Transcription regulation</keyword>
<comment type="caution">
    <text evidence="6">The sequence shown here is derived from an EMBL/GenBank/DDBJ whole genome shotgun (WGS) entry which is preliminary data.</text>
</comment>